<dbReference type="PANTHER" id="PTHR41251:SF1">
    <property type="entry name" value="NON-HOMOLOGOUS END JOINING PROTEIN KU"/>
    <property type="match status" value="1"/>
</dbReference>
<feature type="domain" description="Ku" evidence="4">
    <location>
        <begin position="54"/>
        <end position="182"/>
    </location>
</feature>
<dbReference type="GO" id="GO:0006303">
    <property type="term" value="P:double-strand break repair via nonhomologous end joining"/>
    <property type="evidence" value="ECO:0007669"/>
    <property type="project" value="UniProtKB-UniRule"/>
</dbReference>
<comment type="subunit">
    <text evidence="2">Homodimer. Interacts with LigD.</text>
</comment>
<evidence type="ECO:0000313" key="5">
    <source>
        <dbReference type="EMBL" id="TPW27038.1"/>
    </source>
</evidence>
<proteinExistence type="inferred from homology"/>
<comment type="caution">
    <text evidence="5">The sequence shown here is derived from an EMBL/GenBank/DDBJ whole genome shotgun (WGS) entry which is preliminary data.</text>
</comment>
<dbReference type="Proteomes" id="UP000320314">
    <property type="component" value="Unassembled WGS sequence"/>
</dbReference>
<keyword evidence="2" id="KW-0233">DNA recombination</keyword>
<keyword evidence="2" id="KW-0234">DNA repair</keyword>
<dbReference type="InterPro" id="IPR006164">
    <property type="entry name" value="DNA_bd_Ku70/Ku80"/>
</dbReference>
<dbReference type="InterPro" id="IPR016194">
    <property type="entry name" value="SPOC-like_C_dom_sf"/>
</dbReference>
<evidence type="ECO:0000256" key="2">
    <source>
        <dbReference type="HAMAP-Rule" id="MF_01875"/>
    </source>
</evidence>
<evidence type="ECO:0000256" key="1">
    <source>
        <dbReference type="ARBA" id="ARBA00023125"/>
    </source>
</evidence>
<protein>
    <recommendedName>
        <fullName evidence="2">Non-homologous end joining protein Ku</fullName>
    </recommendedName>
</protein>
<dbReference type="RefSeq" id="WP_141167481.1">
    <property type="nucleotide sequence ID" value="NZ_VHLH01000024.1"/>
</dbReference>
<feature type="compositionally biased region" description="Low complexity" evidence="3">
    <location>
        <begin position="276"/>
        <end position="324"/>
    </location>
</feature>
<dbReference type="OrthoDB" id="9780854at2"/>
<dbReference type="HAMAP" id="MF_01875">
    <property type="entry name" value="Prokaryotic_Ku"/>
    <property type="match status" value="1"/>
</dbReference>
<dbReference type="GO" id="GO:0006310">
    <property type="term" value="P:DNA recombination"/>
    <property type="evidence" value="ECO:0007669"/>
    <property type="project" value="UniProtKB-KW"/>
</dbReference>
<dbReference type="NCBIfam" id="TIGR02772">
    <property type="entry name" value="Ku_bact"/>
    <property type="match status" value="1"/>
</dbReference>
<dbReference type="EMBL" id="VHLH01000024">
    <property type="protein sequence ID" value="TPW27038.1"/>
    <property type="molecule type" value="Genomic_DNA"/>
</dbReference>
<keyword evidence="1 2" id="KW-0238">DNA-binding</keyword>
<feature type="region of interest" description="Disordered" evidence="3">
    <location>
        <begin position="225"/>
        <end position="330"/>
    </location>
</feature>
<sequence length="330" mass="35983">MAARAAWKGQLRLSLVSIPVELYPATRRSAHISFRQIHEPSGKPVHYQSVVDGVGPIDKSDIVKGYEVEKGEYVLLDPEEIDAIKLETKRTLELVQFVSSDEIPPLYYDKPYYLVPTDELAEDAYRVVRDALRDSRKTGLGQLTLRGQEYLAAVRPCGDGLLLETLHYADEIRNADPMFSDITHREPDQDLLSVATELIDKKTAPFDASVFKDHYSVALRDLVKRKTGDRKAKRAETDDDEKPENRGDNVVDLMSALKKSLEGSGEDDNKQGGGKKTASGKGTRSGGTKKAASSSTKSSSGKSSSTKSSKAKSSSGSSKSAASGSRKKSA</sequence>
<organism evidence="5 6">
    <name type="scientific">Pararhizobium mangrovi</name>
    <dbReference type="NCBI Taxonomy" id="2590452"/>
    <lineage>
        <taxon>Bacteria</taxon>
        <taxon>Pseudomonadati</taxon>
        <taxon>Pseudomonadota</taxon>
        <taxon>Alphaproteobacteria</taxon>
        <taxon>Hyphomicrobiales</taxon>
        <taxon>Rhizobiaceae</taxon>
        <taxon>Rhizobium/Agrobacterium group</taxon>
        <taxon>Pararhizobium</taxon>
    </lineage>
</organism>
<dbReference type="PIRSF" id="PIRSF006493">
    <property type="entry name" value="Prok_Ku"/>
    <property type="match status" value="1"/>
</dbReference>
<comment type="similarity">
    <text evidence="2">Belongs to the prokaryotic Ku family.</text>
</comment>
<dbReference type="Gene3D" id="2.40.290.10">
    <property type="match status" value="1"/>
</dbReference>
<dbReference type="PANTHER" id="PTHR41251">
    <property type="entry name" value="NON-HOMOLOGOUS END JOINING PROTEIN KU"/>
    <property type="match status" value="1"/>
</dbReference>
<comment type="function">
    <text evidence="2">With LigD forms a non-homologous end joining (NHEJ) DNA repair enzyme, which repairs dsDNA breaks with reduced fidelity. Binds linear dsDNA with 5'- and 3'- overhangs but not closed circular dsDNA nor ssDNA. Recruits and stimulates the ligase activity of LigD.</text>
</comment>
<dbReference type="SUPFAM" id="SSF100939">
    <property type="entry name" value="SPOC domain-like"/>
    <property type="match status" value="1"/>
</dbReference>
<keyword evidence="6" id="KW-1185">Reference proteome</keyword>
<dbReference type="AlphaFoldDB" id="A0A506U0N3"/>
<evidence type="ECO:0000259" key="4">
    <source>
        <dbReference type="SMART" id="SM00559"/>
    </source>
</evidence>
<gene>
    <name evidence="2" type="primary">ku</name>
    <name evidence="5" type="ORF">FJU11_12920</name>
</gene>
<dbReference type="CDD" id="cd00789">
    <property type="entry name" value="KU_like"/>
    <property type="match status" value="1"/>
</dbReference>
<dbReference type="Pfam" id="PF02735">
    <property type="entry name" value="Ku"/>
    <property type="match status" value="1"/>
</dbReference>
<evidence type="ECO:0000313" key="6">
    <source>
        <dbReference type="Proteomes" id="UP000320314"/>
    </source>
</evidence>
<reference evidence="5 6" key="1">
    <citation type="submission" date="2019-06" db="EMBL/GenBank/DDBJ databases">
        <authorList>
            <person name="Li M."/>
        </authorList>
    </citation>
    <scope>NUCLEOTIDE SEQUENCE [LARGE SCALE GENOMIC DNA]</scope>
    <source>
        <strain evidence="5 6">BGMRC6574</strain>
    </source>
</reference>
<accession>A0A506U0N3</accession>
<keyword evidence="2" id="KW-0227">DNA damage</keyword>
<name>A0A506U0N3_9HYPH</name>
<evidence type="ECO:0000256" key="3">
    <source>
        <dbReference type="SAM" id="MobiDB-lite"/>
    </source>
</evidence>
<dbReference type="SMART" id="SM00559">
    <property type="entry name" value="Ku78"/>
    <property type="match status" value="1"/>
</dbReference>
<dbReference type="GO" id="GO:0003690">
    <property type="term" value="F:double-stranded DNA binding"/>
    <property type="evidence" value="ECO:0007669"/>
    <property type="project" value="UniProtKB-UniRule"/>
</dbReference>
<feature type="compositionally biased region" description="Basic and acidic residues" evidence="3">
    <location>
        <begin position="225"/>
        <end position="236"/>
    </location>
</feature>
<dbReference type="InterPro" id="IPR009187">
    <property type="entry name" value="Prok_Ku"/>
</dbReference>